<dbReference type="KEGG" id="bvo:Pan97_34780"/>
<dbReference type="InterPro" id="IPR009061">
    <property type="entry name" value="DNA-bd_dom_put_sf"/>
</dbReference>
<dbReference type="SUPFAM" id="SSF46955">
    <property type="entry name" value="Putative DNA-binding domain"/>
    <property type="match status" value="1"/>
</dbReference>
<feature type="compositionally biased region" description="Basic and acidic residues" evidence="1">
    <location>
        <begin position="11"/>
        <end position="23"/>
    </location>
</feature>
<feature type="region of interest" description="Disordered" evidence="1">
    <location>
        <begin position="76"/>
        <end position="117"/>
    </location>
</feature>
<dbReference type="AlphaFoldDB" id="A0A518CB31"/>
<keyword evidence="3" id="KW-1185">Reference proteome</keyword>
<gene>
    <name evidence="2" type="ORF">Pan97_34780</name>
</gene>
<evidence type="ECO:0008006" key="4">
    <source>
        <dbReference type="Google" id="ProtNLM"/>
    </source>
</evidence>
<dbReference type="GO" id="GO:0003677">
    <property type="term" value="F:DNA binding"/>
    <property type="evidence" value="ECO:0007669"/>
    <property type="project" value="InterPro"/>
</dbReference>
<dbReference type="EMBL" id="CP036289">
    <property type="protein sequence ID" value="QDU76429.1"/>
    <property type="molecule type" value="Genomic_DNA"/>
</dbReference>
<dbReference type="NCBIfam" id="TIGR01764">
    <property type="entry name" value="excise"/>
    <property type="match status" value="1"/>
</dbReference>
<dbReference type="OrthoDB" id="194758at2"/>
<reference evidence="3" key="1">
    <citation type="submission" date="2019-02" db="EMBL/GenBank/DDBJ databases">
        <title>Deep-cultivation of Planctomycetes and their phenomic and genomic characterization uncovers novel biology.</title>
        <authorList>
            <person name="Wiegand S."/>
            <person name="Jogler M."/>
            <person name="Boedeker C."/>
            <person name="Pinto D."/>
            <person name="Vollmers J."/>
            <person name="Rivas-Marin E."/>
            <person name="Kohn T."/>
            <person name="Peeters S.H."/>
            <person name="Heuer A."/>
            <person name="Rast P."/>
            <person name="Oberbeckmann S."/>
            <person name="Bunk B."/>
            <person name="Jeske O."/>
            <person name="Meyerdierks A."/>
            <person name="Storesund J.E."/>
            <person name="Kallscheuer N."/>
            <person name="Luecker S."/>
            <person name="Lage O.M."/>
            <person name="Pohl T."/>
            <person name="Merkel B.J."/>
            <person name="Hornburger P."/>
            <person name="Mueller R.-W."/>
            <person name="Bruemmer F."/>
            <person name="Labrenz M."/>
            <person name="Spormann A.M."/>
            <person name="Op den Camp H."/>
            <person name="Overmann J."/>
            <person name="Amann R."/>
            <person name="Jetten M.S.M."/>
            <person name="Mascher T."/>
            <person name="Medema M.H."/>
            <person name="Devos D.P."/>
            <person name="Kaster A.-K."/>
            <person name="Ovreas L."/>
            <person name="Rohde M."/>
            <person name="Galperin M.Y."/>
            <person name="Jogler C."/>
        </authorList>
    </citation>
    <scope>NUCLEOTIDE SEQUENCE [LARGE SCALE GENOMIC DNA]</scope>
    <source>
        <strain evidence="3">Pan97</strain>
    </source>
</reference>
<evidence type="ECO:0000313" key="2">
    <source>
        <dbReference type="EMBL" id="QDU76429.1"/>
    </source>
</evidence>
<name>A0A518CB31_9BACT</name>
<dbReference type="Proteomes" id="UP000318626">
    <property type="component" value="Chromosome"/>
</dbReference>
<organism evidence="2 3">
    <name type="scientific">Bremerella volcania</name>
    <dbReference type="NCBI Taxonomy" id="2527984"/>
    <lineage>
        <taxon>Bacteria</taxon>
        <taxon>Pseudomonadati</taxon>
        <taxon>Planctomycetota</taxon>
        <taxon>Planctomycetia</taxon>
        <taxon>Pirellulales</taxon>
        <taxon>Pirellulaceae</taxon>
        <taxon>Bremerella</taxon>
    </lineage>
</organism>
<protein>
    <recommendedName>
        <fullName evidence="4">Helix-turn-helix domain protein</fullName>
    </recommendedName>
</protein>
<dbReference type="InterPro" id="IPR036388">
    <property type="entry name" value="WH-like_DNA-bd_sf"/>
</dbReference>
<sequence length="117" mass="13093">MIIRTPTPKRPSRETSDRPHDQEPSPFMNKLKTAKLFDTTDRTISEWVRTRGMPHLKIGSLIRFHRPTVEQWALAQMQGDVPTTNEKSPGEGPAHPGQVSASNPSDQAGETTDDHPK</sequence>
<evidence type="ECO:0000313" key="3">
    <source>
        <dbReference type="Proteomes" id="UP000318626"/>
    </source>
</evidence>
<accession>A0A518CB31</accession>
<dbReference type="Gene3D" id="1.10.10.10">
    <property type="entry name" value="Winged helix-like DNA-binding domain superfamily/Winged helix DNA-binding domain"/>
    <property type="match status" value="1"/>
</dbReference>
<evidence type="ECO:0000256" key="1">
    <source>
        <dbReference type="SAM" id="MobiDB-lite"/>
    </source>
</evidence>
<feature type="compositionally biased region" description="Polar residues" evidence="1">
    <location>
        <begin position="99"/>
        <end position="110"/>
    </location>
</feature>
<proteinExistence type="predicted"/>
<dbReference type="InterPro" id="IPR010093">
    <property type="entry name" value="SinI_DNA-bd"/>
</dbReference>
<feature type="region of interest" description="Disordered" evidence="1">
    <location>
        <begin position="1"/>
        <end position="32"/>
    </location>
</feature>